<organism evidence="2">
    <name type="scientific">freshwater metagenome</name>
    <dbReference type="NCBI Taxonomy" id="449393"/>
    <lineage>
        <taxon>unclassified sequences</taxon>
        <taxon>metagenomes</taxon>
        <taxon>ecological metagenomes</taxon>
    </lineage>
</organism>
<reference evidence="2" key="1">
    <citation type="submission" date="2020-05" db="EMBL/GenBank/DDBJ databases">
        <authorList>
            <person name="Chiriac C."/>
            <person name="Salcher M."/>
            <person name="Ghai R."/>
            <person name="Kavagutti S V."/>
        </authorList>
    </citation>
    <scope>NUCLEOTIDE SEQUENCE</scope>
</reference>
<keyword evidence="1" id="KW-0472">Membrane</keyword>
<evidence type="ECO:0000313" key="2">
    <source>
        <dbReference type="EMBL" id="CAB4592373.1"/>
    </source>
</evidence>
<keyword evidence="1" id="KW-1133">Transmembrane helix</keyword>
<protein>
    <submittedName>
        <fullName evidence="2">Unannotated protein</fullName>
    </submittedName>
</protein>
<dbReference type="AlphaFoldDB" id="A0A6J6FZL6"/>
<name>A0A6J6FZL6_9ZZZZ</name>
<sequence length="143" mass="15043">MARVIKSSSLIYCSPVKTNDLASAKPPTIALADEPRPLPCGITFNALNAIPLGLAPMCSNPRSIDLITKFFESFLTSSAPSPLTSTSKLGSSKTCAAYRSRSSSANPKKSKPGPMFALLAGTLICAIVALKVRPLFTLRIATT</sequence>
<accession>A0A6J6FZL6</accession>
<proteinExistence type="predicted"/>
<keyword evidence="1" id="KW-0812">Transmembrane</keyword>
<gene>
    <name evidence="2" type="ORF">UFOPK1776_00687</name>
</gene>
<feature type="transmembrane region" description="Helical" evidence="1">
    <location>
        <begin position="116"/>
        <end position="136"/>
    </location>
</feature>
<dbReference type="EMBL" id="CAEZUC010000099">
    <property type="protein sequence ID" value="CAB4592373.1"/>
    <property type="molecule type" value="Genomic_DNA"/>
</dbReference>
<evidence type="ECO:0000256" key="1">
    <source>
        <dbReference type="SAM" id="Phobius"/>
    </source>
</evidence>